<keyword evidence="3" id="KW-1185">Reference proteome</keyword>
<gene>
    <name evidence="2" type="ORF">PAM7066_01776</name>
</gene>
<protein>
    <submittedName>
        <fullName evidence="2">SnoaL-like domain protein</fullName>
    </submittedName>
</protein>
<dbReference type="STRING" id="315423.SAMN04488020_104153"/>
<evidence type="ECO:0000313" key="2">
    <source>
        <dbReference type="EMBL" id="SLN41428.1"/>
    </source>
</evidence>
<dbReference type="AlphaFoldDB" id="A0A1Y5SJ94"/>
<dbReference type="SUPFAM" id="SSF54427">
    <property type="entry name" value="NTF2-like"/>
    <property type="match status" value="1"/>
</dbReference>
<dbReference type="NCBIfam" id="TIGR02096">
    <property type="entry name" value="ketosteroid isomerase-related protein"/>
    <property type="match status" value="1"/>
</dbReference>
<dbReference type="Proteomes" id="UP000193870">
    <property type="component" value="Unassembled WGS sequence"/>
</dbReference>
<reference evidence="2 3" key="1">
    <citation type="submission" date="2017-03" db="EMBL/GenBank/DDBJ databases">
        <authorList>
            <person name="Afonso C.L."/>
            <person name="Miller P.J."/>
            <person name="Scott M.A."/>
            <person name="Spackman E."/>
            <person name="Goraichik I."/>
            <person name="Dimitrov K.M."/>
            <person name="Suarez D.L."/>
            <person name="Swayne D.E."/>
        </authorList>
    </citation>
    <scope>NUCLEOTIDE SEQUENCE [LARGE SCALE GENOMIC DNA]</scope>
    <source>
        <strain evidence="2 3">CECT 7066</strain>
    </source>
</reference>
<dbReference type="InterPro" id="IPR032710">
    <property type="entry name" value="NTF2-like_dom_sf"/>
</dbReference>
<sequence length="132" mass="14601">MTDTQLIQTYFDAFNAGDADAMAALVSDDVRHHPNQGEVRTGKEAFRAFLSEMDRAYREEARDLAIFTGPTGRAAAEFVIHGTYLESQSGLPEATGQVYVLPVGSFFEIAEDRIIRVSTHYNLADWLQQVGG</sequence>
<dbReference type="Gene3D" id="3.10.450.50">
    <property type="match status" value="1"/>
</dbReference>
<organism evidence="2 3">
    <name type="scientific">Palleronia marisminoris</name>
    <dbReference type="NCBI Taxonomy" id="315423"/>
    <lineage>
        <taxon>Bacteria</taxon>
        <taxon>Pseudomonadati</taxon>
        <taxon>Pseudomonadota</taxon>
        <taxon>Alphaproteobacteria</taxon>
        <taxon>Rhodobacterales</taxon>
        <taxon>Roseobacteraceae</taxon>
        <taxon>Palleronia</taxon>
    </lineage>
</organism>
<evidence type="ECO:0000259" key="1">
    <source>
        <dbReference type="Pfam" id="PF12680"/>
    </source>
</evidence>
<evidence type="ECO:0000313" key="3">
    <source>
        <dbReference type="Proteomes" id="UP000193870"/>
    </source>
</evidence>
<dbReference type="EMBL" id="FWFV01000004">
    <property type="protein sequence ID" value="SLN41428.1"/>
    <property type="molecule type" value="Genomic_DNA"/>
</dbReference>
<feature type="domain" description="SnoaL-like" evidence="1">
    <location>
        <begin position="8"/>
        <end position="116"/>
    </location>
</feature>
<dbReference type="InterPro" id="IPR011721">
    <property type="entry name" value="CHP02096"/>
</dbReference>
<dbReference type="InterPro" id="IPR037401">
    <property type="entry name" value="SnoaL-like"/>
</dbReference>
<dbReference type="RefSeq" id="WP_085853773.1">
    <property type="nucleotide sequence ID" value="NZ_FOPF01000004.1"/>
</dbReference>
<proteinExistence type="predicted"/>
<accession>A0A1Y5SJ94</accession>
<name>A0A1Y5SJ94_9RHOB</name>
<dbReference type="Pfam" id="PF12680">
    <property type="entry name" value="SnoaL_2"/>
    <property type="match status" value="1"/>
</dbReference>
<dbReference type="OrthoDB" id="582835at2"/>